<dbReference type="PROSITE" id="PS01156">
    <property type="entry name" value="TONB_DEPENDENT_REC_2"/>
    <property type="match status" value="1"/>
</dbReference>
<dbReference type="InterPro" id="IPR012910">
    <property type="entry name" value="Plug_dom"/>
</dbReference>
<evidence type="ECO:0000256" key="13">
    <source>
        <dbReference type="PROSITE-ProRule" id="PRU10144"/>
    </source>
</evidence>
<dbReference type="AlphaFoldDB" id="A0A7W8AII9"/>
<dbReference type="RefSeq" id="WP_151159200.1">
    <property type="nucleotide sequence ID" value="NZ_JACHIL010000002.1"/>
</dbReference>
<dbReference type="PANTHER" id="PTHR30069">
    <property type="entry name" value="TONB-DEPENDENT OUTER MEMBRANE RECEPTOR"/>
    <property type="match status" value="1"/>
</dbReference>
<proteinExistence type="inferred from homology"/>
<evidence type="ECO:0000256" key="1">
    <source>
        <dbReference type="ARBA" id="ARBA00004571"/>
    </source>
</evidence>
<dbReference type="Pfam" id="PF00593">
    <property type="entry name" value="TonB_dep_Rec_b-barrel"/>
    <property type="match status" value="1"/>
</dbReference>
<evidence type="ECO:0000256" key="11">
    <source>
        <dbReference type="ARBA" id="ARBA00023237"/>
    </source>
</evidence>
<dbReference type="SUPFAM" id="SSF56935">
    <property type="entry name" value="Porins"/>
    <property type="match status" value="1"/>
</dbReference>
<reference evidence="18 19" key="1">
    <citation type="submission" date="2020-08" db="EMBL/GenBank/DDBJ databases">
        <title>Genomic Encyclopedia of Type Strains, Phase IV (KMG-IV): sequencing the most valuable type-strain genomes for metagenomic binning, comparative biology and taxonomic classification.</title>
        <authorList>
            <person name="Goeker M."/>
        </authorList>
    </citation>
    <scope>NUCLEOTIDE SEQUENCE [LARGE SCALE GENOMIC DNA]</scope>
    <source>
        <strain evidence="18 19">DSM 25620</strain>
    </source>
</reference>
<dbReference type="GO" id="GO:0015232">
    <property type="term" value="F:heme transmembrane transporter activity"/>
    <property type="evidence" value="ECO:0007669"/>
    <property type="project" value="InterPro"/>
</dbReference>
<organism evidence="18 19">
    <name type="scientific">Pseudochrobactrum saccharolyticum</name>
    <dbReference type="NCBI Taxonomy" id="354352"/>
    <lineage>
        <taxon>Bacteria</taxon>
        <taxon>Pseudomonadati</taxon>
        <taxon>Pseudomonadota</taxon>
        <taxon>Alphaproteobacteria</taxon>
        <taxon>Hyphomicrobiales</taxon>
        <taxon>Brucellaceae</taxon>
        <taxon>Pseudochrobactrum</taxon>
    </lineage>
</organism>
<evidence type="ECO:0000256" key="3">
    <source>
        <dbReference type="ARBA" id="ARBA00021261"/>
    </source>
</evidence>
<evidence type="ECO:0000256" key="2">
    <source>
        <dbReference type="ARBA" id="ARBA00009810"/>
    </source>
</evidence>
<dbReference type="GO" id="GO:0009279">
    <property type="term" value="C:cell outer membrane"/>
    <property type="evidence" value="ECO:0007669"/>
    <property type="project" value="UniProtKB-SubCell"/>
</dbReference>
<name>A0A7W8AII9_9HYPH</name>
<keyword evidence="19" id="KW-1185">Reference proteome</keyword>
<evidence type="ECO:0000313" key="18">
    <source>
        <dbReference type="EMBL" id="MBB5090905.1"/>
    </source>
</evidence>
<dbReference type="Proteomes" id="UP000531231">
    <property type="component" value="Unassembled WGS sequence"/>
</dbReference>
<keyword evidence="11 12" id="KW-0998">Cell outer membrane</keyword>
<dbReference type="EMBL" id="JACHIL010000002">
    <property type="protein sequence ID" value="MBB5090905.1"/>
    <property type="molecule type" value="Genomic_DNA"/>
</dbReference>
<feature type="domain" description="TonB-dependent receptor plug" evidence="17">
    <location>
        <begin position="67"/>
        <end position="172"/>
    </location>
</feature>
<gene>
    <name evidence="18" type="ORF">HNQ68_001429</name>
</gene>
<keyword evidence="10 18" id="KW-0675">Receptor</keyword>
<evidence type="ECO:0000256" key="9">
    <source>
        <dbReference type="ARBA" id="ARBA00023136"/>
    </source>
</evidence>
<dbReference type="InterPro" id="IPR000531">
    <property type="entry name" value="Beta-barrel_TonB"/>
</dbReference>
<evidence type="ECO:0000313" key="19">
    <source>
        <dbReference type="Proteomes" id="UP000531231"/>
    </source>
</evidence>
<evidence type="ECO:0000256" key="8">
    <source>
        <dbReference type="ARBA" id="ARBA00023077"/>
    </source>
</evidence>
<feature type="signal peptide" evidence="15">
    <location>
        <begin position="1"/>
        <end position="36"/>
    </location>
</feature>
<evidence type="ECO:0000256" key="15">
    <source>
        <dbReference type="SAM" id="SignalP"/>
    </source>
</evidence>
<dbReference type="InterPro" id="IPR039426">
    <property type="entry name" value="TonB-dep_rcpt-like"/>
</dbReference>
<feature type="short sequence motif" description="TonB C-terminal box" evidence="13">
    <location>
        <begin position="688"/>
        <end position="705"/>
    </location>
</feature>
<comment type="similarity">
    <text evidence="2 12 14">Belongs to the TonB-dependent receptor family.</text>
</comment>
<keyword evidence="5 12" id="KW-1134">Transmembrane beta strand</keyword>
<keyword evidence="7 15" id="KW-0732">Signal</keyword>
<evidence type="ECO:0000259" key="16">
    <source>
        <dbReference type="Pfam" id="PF00593"/>
    </source>
</evidence>
<keyword evidence="6 12" id="KW-0812">Transmembrane</keyword>
<evidence type="ECO:0000256" key="10">
    <source>
        <dbReference type="ARBA" id="ARBA00023170"/>
    </source>
</evidence>
<keyword evidence="8 14" id="KW-0798">TonB box</keyword>
<feature type="domain" description="TonB-dependent receptor-like beta-barrel" evidence="16">
    <location>
        <begin position="264"/>
        <end position="677"/>
    </location>
</feature>
<dbReference type="Gene3D" id="2.40.170.20">
    <property type="entry name" value="TonB-dependent receptor, beta-barrel domain"/>
    <property type="match status" value="1"/>
</dbReference>
<sequence>MQQPSNLSRYLKIGLGSTAISLVVMAGAANAQQAQAQTAKPAAENASGDVQLNTINVKTVNPQDITSRPAPVSTISKTEIKLNGREKLDTVLRETPGVFTRINGSNPGVAVNIRGFEGSGRVNMMIDGAPQTFRTTAHDAQGYSYIDPNLLSSVDITRGAVTTEGGSGLAGSVNFKTLGVDDVLMEGKDKGVLGRASWGSNGVGFSEMLAGAMRVNEVGIVAALSRRDSNDYKNGDGITQNKTGQEMTSGLFKTEFGFAEDHKLTLGGVIYNNKYGTSQTNFMPVPPTIDYDLLLQNRTFTANYVYKPVDNDLIDLAINGYFNSTKLTYVGGNSPTLSSLGREIKNESIGFSVANTSRFTVNDLYIDWKYGVEYNHDNTGGVKVGVNPVDSSMNRGAAFTQVEWNYDRLQVLTGLRYDFYKLDGTADSGIPGFEDNGMYSANQSKGLWSPKVTLAYNVTDWLQPYVTYSQSMRAPTLQETMIGGTHPGGTASSYVPNPYLAPEEQRGWDIGLNMKHDDLITAGDTIRFKANYFDMDVKNYIAAQRNTTFNKLQFVNLPGTSRVKGFELETHYNSDYVFGSLSYTHNKSDLPSQTPGLGASQYLPDDVFAATLGGYFFDKKLSAGVKYSYVSSGLVAAADARGNLLPPTKSDSYDLVDIFATYKFNENVDLSLKVTNLFDKTYTPALSTSGSGQGRTFVVATQFQF</sequence>
<dbReference type="NCBIfam" id="TIGR01785">
    <property type="entry name" value="TonB-hemin"/>
    <property type="match status" value="1"/>
</dbReference>
<evidence type="ECO:0000256" key="12">
    <source>
        <dbReference type="PROSITE-ProRule" id="PRU01360"/>
    </source>
</evidence>
<keyword evidence="4 12" id="KW-0813">Transport</keyword>
<dbReference type="InterPro" id="IPR037066">
    <property type="entry name" value="Plug_dom_sf"/>
</dbReference>
<dbReference type="InterPro" id="IPR036942">
    <property type="entry name" value="Beta-barrel_TonB_sf"/>
</dbReference>
<feature type="chain" id="PRO_5031272900" description="Heme transporter BhuA" evidence="15">
    <location>
        <begin position="37"/>
        <end position="705"/>
    </location>
</feature>
<evidence type="ECO:0000256" key="4">
    <source>
        <dbReference type="ARBA" id="ARBA00022448"/>
    </source>
</evidence>
<dbReference type="InterPro" id="IPR010917">
    <property type="entry name" value="TonB_rcpt_CS"/>
</dbReference>
<evidence type="ECO:0000256" key="6">
    <source>
        <dbReference type="ARBA" id="ARBA00022692"/>
    </source>
</evidence>
<evidence type="ECO:0000256" key="7">
    <source>
        <dbReference type="ARBA" id="ARBA00022729"/>
    </source>
</evidence>
<dbReference type="Gene3D" id="2.170.130.10">
    <property type="entry name" value="TonB-dependent receptor, plug domain"/>
    <property type="match status" value="1"/>
</dbReference>
<evidence type="ECO:0000256" key="5">
    <source>
        <dbReference type="ARBA" id="ARBA00022452"/>
    </source>
</evidence>
<keyword evidence="9 12" id="KW-0472">Membrane</keyword>
<dbReference type="PANTHER" id="PTHR30069:SF41">
    <property type="entry name" value="HEME_HEMOPEXIN UTILIZATION PROTEIN C"/>
    <property type="match status" value="1"/>
</dbReference>
<evidence type="ECO:0000259" key="17">
    <source>
        <dbReference type="Pfam" id="PF07715"/>
    </source>
</evidence>
<dbReference type="GO" id="GO:0015344">
    <property type="term" value="F:siderophore uptake transmembrane transporter activity"/>
    <property type="evidence" value="ECO:0007669"/>
    <property type="project" value="TreeGrafter"/>
</dbReference>
<comment type="subcellular location">
    <subcellularLocation>
        <location evidence="1 12">Cell outer membrane</location>
        <topology evidence="1 12">Multi-pass membrane protein</topology>
    </subcellularLocation>
</comment>
<dbReference type="Pfam" id="PF07715">
    <property type="entry name" value="Plug"/>
    <property type="match status" value="1"/>
</dbReference>
<protein>
    <recommendedName>
        <fullName evidence="3">Heme transporter BhuA</fullName>
    </recommendedName>
</protein>
<accession>A0A7W8AII9</accession>
<comment type="caution">
    <text evidence="18">The sequence shown here is derived from an EMBL/GenBank/DDBJ whole genome shotgun (WGS) entry which is preliminary data.</text>
</comment>
<dbReference type="PROSITE" id="PS52016">
    <property type="entry name" value="TONB_DEPENDENT_REC_3"/>
    <property type="match status" value="1"/>
</dbReference>
<evidence type="ECO:0000256" key="14">
    <source>
        <dbReference type="RuleBase" id="RU003357"/>
    </source>
</evidence>
<dbReference type="InterPro" id="IPR011276">
    <property type="entry name" value="TonB_haem/Hb_rcpt"/>
</dbReference>
<dbReference type="CDD" id="cd01347">
    <property type="entry name" value="ligand_gated_channel"/>
    <property type="match status" value="1"/>
</dbReference>
<dbReference type="GO" id="GO:0044718">
    <property type="term" value="P:siderophore transmembrane transport"/>
    <property type="evidence" value="ECO:0007669"/>
    <property type="project" value="TreeGrafter"/>
</dbReference>